<dbReference type="SUPFAM" id="SSF51395">
    <property type="entry name" value="FMN-linked oxidoreductases"/>
    <property type="match status" value="1"/>
</dbReference>
<dbReference type="RefSeq" id="XP_065823960.1">
    <property type="nucleotide sequence ID" value="XM_065967888.1"/>
</dbReference>
<feature type="binding site" evidence="5">
    <location>
        <position position="107"/>
    </location>
    <ligand>
        <name>glyoxylate</name>
        <dbReference type="ChEBI" id="CHEBI:36655"/>
    </ligand>
</feature>
<keyword evidence="2" id="KW-0560">Oxidoreductase</keyword>
<dbReference type="InterPro" id="IPR037396">
    <property type="entry name" value="FMN_HAD"/>
</dbReference>
<evidence type="ECO:0000256" key="1">
    <source>
        <dbReference type="ARBA" id="ARBA00001917"/>
    </source>
</evidence>
<dbReference type="Proteomes" id="UP000322225">
    <property type="component" value="Chromosome 12"/>
</dbReference>
<dbReference type="PROSITE" id="PS51349">
    <property type="entry name" value="FMN_HYDROXY_ACID_DH_2"/>
    <property type="match status" value="1"/>
</dbReference>
<feature type="binding site" evidence="5">
    <location>
        <position position="189"/>
    </location>
    <ligand>
        <name>FMN</name>
        <dbReference type="ChEBI" id="CHEBI:58210"/>
    </ligand>
</feature>
<dbReference type="KEGG" id="ksn:43591724"/>
<evidence type="ECO:0000256" key="2">
    <source>
        <dbReference type="ARBA" id="ARBA00023002"/>
    </source>
</evidence>
<evidence type="ECO:0000259" key="7">
    <source>
        <dbReference type="PROSITE" id="PS51349"/>
    </source>
</evidence>
<dbReference type="GO" id="GO:0004460">
    <property type="term" value="F:L-lactate dehydrogenase (cytochrome) activity"/>
    <property type="evidence" value="ECO:0007669"/>
    <property type="project" value="TreeGrafter"/>
</dbReference>
<feature type="binding site" evidence="5">
    <location>
        <position position="309"/>
    </location>
    <ligand>
        <name>FMN</name>
        <dbReference type="ChEBI" id="CHEBI:58210"/>
    </ligand>
</feature>
<feature type="binding site" evidence="5">
    <location>
        <position position="328"/>
    </location>
    <ligand>
        <name>glyoxylate</name>
        <dbReference type="ChEBI" id="CHEBI:36655"/>
    </ligand>
</feature>
<organism evidence="8 9">
    <name type="scientific">Kwoniella shandongensis</name>
    <dbReference type="NCBI Taxonomy" id="1734106"/>
    <lineage>
        <taxon>Eukaryota</taxon>
        <taxon>Fungi</taxon>
        <taxon>Dikarya</taxon>
        <taxon>Basidiomycota</taxon>
        <taxon>Agaricomycotina</taxon>
        <taxon>Tremellomycetes</taxon>
        <taxon>Tremellales</taxon>
        <taxon>Cryptococcaceae</taxon>
        <taxon>Kwoniella</taxon>
    </lineage>
</organism>
<feature type="region of interest" description="Disordered" evidence="6">
    <location>
        <begin position="1"/>
        <end position="20"/>
    </location>
</feature>
<dbReference type="InterPro" id="IPR013785">
    <property type="entry name" value="Aldolase_TIM"/>
</dbReference>
<dbReference type="GeneID" id="43591724"/>
<feature type="binding site" evidence="5">
    <location>
        <position position="221"/>
    </location>
    <ligand>
        <name>glyoxylate</name>
        <dbReference type="ChEBI" id="CHEBI:36655"/>
    </ligand>
</feature>
<dbReference type="InterPro" id="IPR008259">
    <property type="entry name" value="FMN_hydac_DH_AS"/>
</dbReference>
<feature type="binding site" evidence="5">
    <location>
        <position position="247"/>
    </location>
    <ligand>
        <name>FMN</name>
        <dbReference type="ChEBI" id="CHEBI:58210"/>
    </ligand>
</feature>
<proteinExistence type="inferred from homology"/>
<comment type="similarity">
    <text evidence="3">Belongs to the FMN-dependent alpha-hydroxy acid dehydrogenase family.</text>
</comment>
<accession>A0AAJ8LQT1</accession>
<evidence type="ECO:0000313" key="8">
    <source>
        <dbReference type="EMBL" id="WWD22204.1"/>
    </source>
</evidence>
<feature type="binding site" evidence="5">
    <location>
        <begin position="362"/>
        <end position="366"/>
    </location>
    <ligand>
        <name>FMN</name>
        <dbReference type="ChEBI" id="CHEBI:58210"/>
    </ligand>
</feature>
<protein>
    <recommendedName>
        <fullName evidence="7">FMN hydroxy acid dehydrogenase domain-containing protein</fullName>
    </recommendedName>
</protein>
<dbReference type="PROSITE" id="PS00557">
    <property type="entry name" value="FMN_HYDROXY_ACID_DH_1"/>
    <property type="match status" value="1"/>
</dbReference>
<dbReference type="Gene3D" id="3.20.20.70">
    <property type="entry name" value="Aldolase class I"/>
    <property type="match status" value="1"/>
</dbReference>
<feature type="binding site" evidence="5">
    <location>
        <position position="326"/>
    </location>
    <ligand>
        <name>FMN</name>
        <dbReference type="ChEBI" id="CHEBI:58210"/>
    </ligand>
</feature>
<dbReference type="AlphaFoldDB" id="A0AAJ8LQT1"/>
<evidence type="ECO:0000256" key="3">
    <source>
        <dbReference type="ARBA" id="ARBA00024042"/>
    </source>
</evidence>
<dbReference type="InterPro" id="IPR000262">
    <property type="entry name" value="FMN-dep_DH"/>
</dbReference>
<dbReference type="PANTHER" id="PTHR10578">
    <property type="entry name" value="S -2-HYDROXY-ACID OXIDASE-RELATED"/>
    <property type="match status" value="1"/>
</dbReference>
<evidence type="ECO:0000313" key="9">
    <source>
        <dbReference type="Proteomes" id="UP000322225"/>
    </source>
</evidence>
<evidence type="ECO:0000256" key="5">
    <source>
        <dbReference type="PIRSR" id="PIRSR000138-2"/>
    </source>
</evidence>
<keyword evidence="9" id="KW-1185">Reference proteome</keyword>
<feature type="active site" description="Proton acceptor" evidence="4">
    <location>
        <position position="328"/>
    </location>
</feature>
<dbReference type="GO" id="GO:0006089">
    <property type="term" value="P:lactate metabolic process"/>
    <property type="evidence" value="ECO:0007669"/>
    <property type="project" value="TreeGrafter"/>
</dbReference>
<reference evidence="8" key="2">
    <citation type="submission" date="2024-01" db="EMBL/GenBank/DDBJ databases">
        <title>Comparative genomics of Cryptococcus and Kwoniella reveals pathogenesis evolution and contrasting modes of karyotype evolution via chromosome fusion or intercentromeric recombination.</title>
        <authorList>
            <person name="Coelho M.A."/>
            <person name="David-Palma M."/>
            <person name="Shea T."/>
            <person name="Bowers K."/>
            <person name="McGinley-Smith S."/>
            <person name="Mohammad A.W."/>
            <person name="Gnirke A."/>
            <person name="Yurkov A.M."/>
            <person name="Nowrousian M."/>
            <person name="Sun S."/>
            <person name="Cuomo C.A."/>
            <person name="Heitman J."/>
        </authorList>
    </citation>
    <scope>NUCLEOTIDE SEQUENCE</scope>
    <source>
        <strain evidence="8">CBS 12478</strain>
    </source>
</reference>
<dbReference type="EMBL" id="CP144062">
    <property type="protein sequence ID" value="WWD22204.1"/>
    <property type="molecule type" value="Genomic_DNA"/>
</dbReference>
<feature type="binding site" evidence="5">
    <location>
        <position position="256"/>
    </location>
    <ligand>
        <name>glyoxylate</name>
        <dbReference type="ChEBI" id="CHEBI:36655"/>
    </ligand>
</feature>
<feature type="binding site" evidence="5">
    <location>
        <position position="331"/>
    </location>
    <ligand>
        <name>glyoxylate</name>
        <dbReference type="ChEBI" id="CHEBI:36655"/>
    </ligand>
</feature>
<feature type="binding site" evidence="5">
    <location>
        <begin position="385"/>
        <end position="386"/>
    </location>
    <ligand>
        <name>FMN</name>
        <dbReference type="ChEBI" id="CHEBI:58210"/>
    </ligand>
</feature>
<dbReference type="Gene3D" id="3.10.120.10">
    <property type="entry name" value="Cytochrome b5-like heme/steroid binding domain"/>
    <property type="match status" value="1"/>
</dbReference>
<dbReference type="Pfam" id="PF01070">
    <property type="entry name" value="FMN_dh"/>
    <property type="match status" value="1"/>
</dbReference>
<reference evidence="8" key="1">
    <citation type="submission" date="2017-08" db="EMBL/GenBank/DDBJ databases">
        <authorList>
            <person name="Cuomo C."/>
            <person name="Billmyre B."/>
            <person name="Heitman J."/>
        </authorList>
    </citation>
    <scope>NUCLEOTIDE SEQUENCE</scope>
    <source>
        <strain evidence="8">CBS 12478</strain>
    </source>
</reference>
<sequence length="439" mass="47995">MFKLQTNDPPGENKGGSQIIVQNGGRDVTELFRPVHPPNTLETHLGPENYKGVIDPVEAEKSRAAFDAEQKRIAEGRAKLPPPETLLSLDEIQEAAESFLSPRTVNYYGAASLDGYSLGDNRSSFRKCRLLPRVMRDVLSVRPQTKIFGIESALPIYVSPSSNALLGHPDGELNITRGAAKTGIVQGVSAAASFALSEILREKDAVEEEIGERMGMVYQVYYQEERSKTEDQVREAVAGGCRALLLTVDSAVGDLRQTTSKMNGVKGDVEPGIKRGEFTATPPYHDARLNWDDLPRLKELAAGVPIYLKGDVRMAKEHGLAGCILSNHGGRQLDQARTAFDSLRSIHAEDPQLVKDIEIYIDGGIRRGTDVLQALAFGARGVGLGRPFLYAQAAHGEKGVVRAVRILENEIITAMRLLGLTSLDQITPDMVECVQEIWK</sequence>
<keyword evidence="5" id="KW-0285">Flavoprotein</keyword>
<dbReference type="InterPro" id="IPR036400">
    <property type="entry name" value="Cyt_B5-like_heme/steroid_sf"/>
</dbReference>
<dbReference type="InterPro" id="IPR012133">
    <property type="entry name" value="Alpha-hydoxy_acid_DH_FMN"/>
</dbReference>
<dbReference type="PANTHER" id="PTHR10578:SF101">
    <property type="entry name" value="L-LACTATE DEHYDROGENASE (CYTOCHROME B2)"/>
    <property type="match status" value="1"/>
</dbReference>
<dbReference type="PIRSF" id="PIRSF000138">
    <property type="entry name" value="Al-hdrx_acd_dh"/>
    <property type="match status" value="1"/>
</dbReference>
<name>A0AAJ8LQT1_9TREE</name>
<evidence type="ECO:0000256" key="4">
    <source>
        <dbReference type="PIRSR" id="PIRSR000138-1"/>
    </source>
</evidence>
<keyword evidence="5" id="KW-0288">FMN</keyword>
<evidence type="ECO:0000256" key="6">
    <source>
        <dbReference type="SAM" id="MobiDB-lite"/>
    </source>
</evidence>
<dbReference type="GO" id="GO:0010181">
    <property type="term" value="F:FMN binding"/>
    <property type="evidence" value="ECO:0007669"/>
    <property type="project" value="InterPro"/>
</dbReference>
<comment type="cofactor">
    <cofactor evidence="1">
        <name>FMN</name>
        <dbReference type="ChEBI" id="CHEBI:58210"/>
    </cofactor>
</comment>
<gene>
    <name evidence="8" type="ORF">CI109_106695</name>
</gene>
<feature type="domain" description="FMN hydroxy acid dehydrogenase" evidence="7">
    <location>
        <begin position="81"/>
        <end position="436"/>
    </location>
</feature>
<feature type="binding site" evidence="5">
    <location>
        <position position="219"/>
    </location>
    <ligand>
        <name>FMN</name>
        <dbReference type="ChEBI" id="CHEBI:58210"/>
    </ligand>
</feature>